<organism evidence="6 7">
    <name type="scientific">Burkholderia arboris</name>
    <dbReference type="NCBI Taxonomy" id="488730"/>
    <lineage>
        <taxon>Bacteria</taxon>
        <taxon>Pseudomonadati</taxon>
        <taxon>Pseudomonadota</taxon>
        <taxon>Betaproteobacteria</taxon>
        <taxon>Burkholderiales</taxon>
        <taxon>Burkholderiaceae</taxon>
        <taxon>Burkholderia</taxon>
        <taxon>Burkholderia cepacia complex</taxon>
    </lineage>
</organism>
<comment type="function">
    <text evidence="1">Involved in DNA recombination.</text>
</comment>
<dbReference type="InterPro" id="IPR003798">
    <property type="entry name" value="DNA_recombination_RmuC"/>
</dbReference>
<dbReference type="GO" id="GO:0006310">
    <property type="term" value="P:DNA recombination"/>
    <property type="evidence" value="ECO:0007669"/>
    <property type="project" value="UniProtKB-KW"/>
</dbReference>
<evidence type="ECO:0000256" key="3">
    <source>
        <dbReference type="ARBA" id="ARBA00023054"/>
    </source>
</evidence>
<gene>
    <name evidence="6" type="ORF">BAR24066_04669</name>
</gene>
<dbReference type="RefSeq" id="WP_174993487.1">
    <property type="nucleotide sequence ID" value="NZ_CABVPX010000020.1"/>
</dbReference>
<feature type="coiled-coil region" evidence="5">
    <location>
        <begin position="436"/>
        <end position="470"/>
    </location>
</feature>
<dbReference type="Pfam" id="PF02646">
    <property type="entry name" value="RmuC"/>
    <property type="match status" value="1"/>
</dbReference>
<comment type="similarity">
    <text evidence="2">Belongs to the RmuC family.</text>
</comment>
<keyword evidence="4" id="KW-0233">DNA recombination</keyword>
<dbReference type="PANTHER" id="PTHR30563:SF0">
    <property type="entry name" value="DNA RECOMBINATION PROTEIN RMUC"/>
    <property type="match status" value="1"/>
</dbReference>
<evidence type="ECO:0000256" key="2">
    <source>
        <dbReference type="ARBA" id="ARBA00009840"/>
    </source>
</evidence>
<evidence type="ECO:0000256" key="1">
    <source>
        <dbReference type="ARBA" id="ARBA00003416"/>
    </source>
</evidence>
<comment type="caution">
    <text evidence="6">The sequence shown here is derived from an EMBL/GenBank/DDBJ whole genome shotgun (WGS) entry which is preliminary data.</text>
</comment>
<evidence type="ECO:0000256" key="4">
    <source>
        <dbReference type="ARBA" id="ARBA00023172"/>
    </source>
</evidence>
<name>A0A9Q9SLL1_9BURK</name>
<evidence type="ECO:0000256" key="5">
    <source>
        <dbReference type="SAM" id="Coils"/>
    </source>
</evidence>
<feature type="coiled-coil region" evidence="5">
    <location>
        <begin position="166"/>
        <end position="193"/>
    </location>
</feature>
<protein>
    <submittedName>
        <fullName evidence="6">DNA recombination protein RmuC</fullName>
    </submittedName>
</protein>
<reference evidence="6 7" key="1">
    <citation type="submission" date="2019-09" db="EMBL/GenBank/DDBJ databases">
        <authorList>
            <person name="Depoorter E."/>
        </authorList>
    </citation>
    <scope>NUCLEOTIDE SEQUENCE [LARGE SCALE GENOMIC DNA]</scope>
    <source>
        <strain evidence="6">LMG 24066</strain>
    </source>
</reference>
<dbReference type="EMBL" id="CABVPX010000020">
    <property type="protein sequence ID" value="VWB97870.1"/>
    <property type="molecule type" value="Genomic_DNA"/>
</dbReference>
<sequence length="492" mass="53980">MTMTLLLAAVVVLAVALAVAVVALVRGGGRHDDVAVLGDQIEDAAHAQARAVERLEREVRGEIVENARGSRTELAGSFAQLQQTLAAQLTSVATVQNNQIEGFAQQLGKLVAGNAQQFDAMRESVQRQAQQAREEQTGALRLFGDTLNRQLTQLTEANDRRIGEVRATLEQRLKEIETNNAAKLEEMRRTVDEKLHATLEQRLGESFKLVSDRLEQVHRGLGEMQTLAAGVGDLKKVLTNVKTRGTWGEVQLEALLEQMLTPDQYAKNVATVPKSTERVEFAIRLPGRDAGTRDAPPVWLPIDAKFPREDYERLIDAQERADAVAVEEAARALEARVRQEARTIAEKYVAPPHTTDFALLFLPTEGLYAEILRRPGLTDLLQRDYRVTVAGPTTLTALLNSLQMGFRTLAIEQRSSEVWQVLGAVKTEFGKFGDVLARTKAQLETVTRSIESAEQRTRVMSRKLKQVEALPGDTAAGLLGAEGADGADADDA</sequence>
<proteinExistence type="inferred from homology"/>
<dbReference type="PANTHER" id="PTHR30563">
    <property type="entry name" value="DNA RECOMBINATION PROTEIN RMUC"/>
    <property type="match status" value="1"/>
</dbReference>
<dbReference type="AlphaFoldDB" id="A0A9Q9SLL1"/>
<evidence type="ECO:0000313" key="7">
    <source>
        <dbReference type="Proteomes" id="UP000494172"/>
    </source>
</evidence>
<dbReference type="SUPFAM" id="SSF58113">
    <property type="entry name" value="Apolipoprotein A-I"/>
    <property type="match status" value="1"/>
</dbReference>
<accession>A0A9Q9SLL1</accession>
<dbReference type="Proteomes" id="UP000494172">
    <property type="component" value="Unassembled WGS sequence"/>
</dbReference>
<evidence type="ECO:0000313" key="6">
    <source>
        <dbReference type="EMBL" id="VWB97870.1"/>
    </source>
</evidence>
<dbReference type="Gene3D" id="1.20.5.1230">
    <property type="entry name" value="Apolipoprotein A-I"/>
    <property type="match status" value="1"/>
</dbReference>
<keyword evidence="3 5" id="KW-0175">Coiled coil</keyword>